<keyword evidence="2" id="KW-1185">Reference proteome</keyword>
<accession>A0A841EUN4</accession>
<proteinExistence type="predicted"/>
<organism evidence="1 2">
    <name type="scientific">Arcicella rosea</name>
    <dbReference type="NCBI Taxonomy" id="502909"/>
    <lineage>
        <taxon>Bacteria</taxon>
        <taxon>Pseudomonadati</taxon>
        <taxon>Bacteroidota</taxon>
        <taxon>Cytophagia</taxon>
        <taxon>Cytophagales</taxon>
        <taxon>Flectobacillaceae</taxon>
        <taxon>Arcicella</taxon>
    </lineage>
</organism>
<evidence type="ECO:0000313" key="1">
    <source>
        <dbReference type="EMBL" id="MBB6004010.1"/>
    </source>
</evidence>
<name>A0A841EUN4_9BACT</name>
<protein>
    <recommendedName>
        <fullName evidence="3">Abi-like protein</fullName>
    </recommendedName>
</protein>
<evidence type="ECO:0000313" key="2">
    <source>
        <dbReference type="Proteomes" id="UP000524404"/>
    </source>
</evidence>
<dbReference type="EMBL" id="JACHKT010000018">
    <property type="protein sequence ID" value="MBB6004010.1"/>
    <property type="molecule type" value="Genomic_DNA"/>
</dbReference>
<gene>
    <name evidence="1" type="ORF">HNP25_002671</name>
</gene>
<sequence length="203" mass="24048">MSKYFQKYPNNENKAITHYHLNIMVSESFYPILSILEVSLRNSLNRELTTFFGTENWHLEIELIPTLNSLTNDINTAKKHILNRNESITASKVTAELTLGFWVKLLNTKYEQILWKPLRKAFPYLEKINRQRKTVSAPLNKIRNFRNRVFHHEPISWNFSELENTHKEIIQVMGWINKDLPLIIAEMDRVENVLKSAKIRLNE</sequence>
<dbReference type="AlphaFoldDB" id="A0A841EUN4"/>
<dbReference type="Proteomes" id="UP000524404">
    <property type="component" value="Unassembled WGS sequence"/>
</dbReference>
<reference evidence="1 2" key="1">
    <citation type="submission" date="2020-08" db="EMBL/GenBank/DDBJ databases">
        <title>Functional genomics of gut bacteria from endangered species of beetles.</title>
        <authorList>
            <person name="Carlos-Shanley C."/>
        </authorList>
    </citation>
    <scope>NUCLEOTIDE SEQUENCE [LARGE SCALE GENOMIC DNA]</scope>
    <source>
        <strain evidence="1 2">S00070</strain>
    </source>
</reference>
<evidence type="ECO:0008006" key="3">
    <source>
        <dbReference type="Google" id="ProtNLM"/>
    </source>
</evidence>
<comment type="caution">
    <text evidence="1">The sequence shown here is derived from an EMBL/GenBank/DDBJ whole genome shotgun (WGS) entry which is preliminary data.</text>
</comment>
<dbReference type="RefSeq" id="WP_221432468.1">
    <property type="nucleotide sequence ID" value="NZ_JACHKT010000018.1"/>
</dbReference>